<name>A0A367GTJ0_9SPHI</name>
<dbReference type="AlphaFoldDB" id="A0A367GTJ0"/>
<gene>
    <name evidence="1" type="ORF">DJ568_01705</name>
</gene>
<sequence length="198" mass="22932">MLLNFWLILEHNGVKLIYLHTYQRFYPYWQIFSYMWAMENINPMASYHIYNKYITSIYKAKQAFSHYERYKKCFSIRSMDNEMSEIFAKLGLHYSKLISLVNSRKVSDSGSTGRDLVTIDGCEELMKEKASFFNNIICFLEKNKNGVLQALGASGNSEAIDKEITALETNLDHADKVVSRMDALIKTSQQIYVTKQAG</sequence>
<organism evidence="1 2">
    <name type="scientific">Mucilaginibacter hurinus</name>
    <dbReference type="NCBI Taxonomy" id="2201324"/>
    <lineage>
        <taxon>Bacteria</taxon>
        <taxon>Pseudomonadati</taxon>
        <taxon>Bacteroidota</taxon>
        <taxon>Sphingobacteriia</taxon>
        <taxon>Sphingobacteriales</taxon>
        <taxon>Sphingobacteriaceae</taxon>
        <taxon>Mucilaginibacter</taxon>
    </lineage>
</organism>
<evidence type="ECO:0000313" key="1">
    <source>
        <dbReference type="EMBL" id="RCH56600.1"/>
    </source>
</evidence>
<proteinExistence type="predicted"/>
<reference evidence="1 2" key="1">
    <citation type="submission" date="2018-05" db="EMBL/GenBank/DDBJ databases">
        <title>Mucilaginibacter hurinus sp. nov., isolated from briquette warehouse soil.</title>
        <authorList>
            <person name="Choi L."/>
        </authorList>
    </citation>
    <scope>NUCLEOTIDE SEQUENCE [LARGE SCALE GENOMIC DNA]</scope>
    <source>
        <strain evidence="1 2">ZR32</strain>
    </source>
</reference>
<protein>
    <submittedName>
        <fullName evidence="1">Uncharacterized protein</fullName>
    </submittedName>
</protein>
<accession>A0A367GTJ0</accession>
<keyword evidence="2" id="KW-1185">Reference proteome</keyword>
<evidence type="ECO:0000313" key="2">
    <source>
        <dbReference type="Proteomes" id="UP000253209"/>
    </source>
</evidence>
<dbReference type="Proteomes" id="UP000253209">
    <property type="component" value="Unassembled WGS sequence"/>
</dbReference>
<dbReference type="EMBL" id="QGDC01000001">
    <property type="protein sequence ID" value="RCH56600.1"/>
    <property type="molecule type" value="Genomic_DNA"/>
</dbReference>
<comment type="caution">
    <text evidence="1">The sequence shown here is derived from an EMBL/GenBank/DDBJ whole genome shotgun (WGS) entry which is preliminary data.</text>
</comment>